<reference evidence="3 4" key="1">
    <citation type="submission" date="2020-08" db="EMBL/GenBank/DDBJ databases">
        <title>Genomic Encyclopedia of Type Strains, Phase IV (KMG-IV): sequencing the most valuable type-strain genomes for metagenomic binning, comparative biology and taxonomic classification.</title>
        <authorList>
            <person name="Goeker M."/>
        </authorList>
    </citation>
    <scope>NUCLEOTIDE SEQUENCE [LARGE SCALE GENOMIC DNA]</scope>
    <source>
        <strain evidence="3 4">DSM 21793</strain>
    </source>
</reference>
<feature type="region of interest" description="Disordered" evidence="1">
    <location>
        <begin position="130"/>
        <end position="152"/>
    </location>
</feature>
<evidence type="ECO:0000256" key="1">
    <source>
        <dbReference type="SAM" id="MobiDB-lite"/>
    </source>
</evidence>
<organism evidence="3 4">
    <name type="scientific">Phenylobacterium haematophilum</name>
    <dbReference type="NCBI Taxonomy" id="98513"/>
    <lineage>
        <taxon>Bacteria</taxon>
        <taxon>Pseudomonadati</taxon>
        <taxon>Pseudomonadota</taxon>
        <taxon>Alphaproteobacteria</taxon>
        <taxon>Caulobacterales</taxon>
        <taxon>Caulobacteraceae</taxon>
        <taxon>Phenylobacterium</taxon>
    </lineage>
</organism>
<protein>
    <submittedName>
        <fullName evidence="3">2,4-dienoyl-CoA reductase-like NADH-dependent reductase (Old Yellow Enzyme family)</fullName>
    </submittedName>
</protein>
<evidence type="ECO:0000313" key="3">
    <source>
        <dbReference type="EMBL" id="MBB3892288.1"/>
    </source>
</evidence>
<dbReference type="GO" id="GO:0010181">
    <property type="term" value="F:FMN binding"/>
    <property type="evidence" value="ECO:0007669"/>
    <property type="project" value="InterPro"/>
</dbReference>
<accession>A0A840A1L2</accession>
<dbReference type="AlphaFoldDB" id="A0A840A1L2"/>
<dbReference type="GO" id="GO:0016491">
    <property type="term" value="F:oxidoreductase activity"/>
    <property type="evidence" value="ECO:0007669"/>
    <property type="project" value="InterPro"/>
</dbReference>
<evidence type="ECO:0000259" key="2">
    <source>
        <dbReference type="Pfam" id="PF00724"/>
    </source>
</evidence>
<dbReference type="Pfam" id="PF00724">
    <property type="entry name" value="Oxidored_FMN"/>
    <property type="match status" value="1"/>
</dbReference>
<dbReference type="InterPro" id="IPR001155">
    <property type="entry name" value="OxRdtase_FMN_N"/>
</dbReference>
<comment type="caution">
    <text evidence="3">The sequence shown here is derived from an EMBL/GenBank/DDBJ whole genome shotgun (WGS) entry which is preliminary data.</text>
</comment>
<dbReference type="InterPro" id="IPR045247">
    <property type="entry name" value="Oye-like"/>
</dbReference>
<dbReference type="SUPFAM" id="SSF51395">
    <property type="entry name" value="FMN-linked oxidoreductases"/>
    <property type="match status" value="1"/>
</dbReference>
<evidence type="ECO:0000313" key="4">
    <source>
        <dbReference type="Proteomes" id="UP000530564"/>
    </source>
</evidence>
<sequence length="382" mass="42208">MRKSERYEHLFETGATMSAEVLFKPFEFKGLRIPNRVVMAPMTRSFSPGGVATDEVAQYYKRRAAAQVGLIVTEGTGVDRPASLNDKNVPRFHGEKELAAWKHVVDEVHSVGGLIAPQLWHVGNVRTRDPEWNPPGPYDSPSGLSRPGKEFGAPMSEEEVADAIRAFAEAAANAKALGFDAIELHGAHGYLIDQFFWEGTNLREDAYGSKDLPGRSRFAADILKAVRKAVGPDYPVIIRISQWKQQDYEVKLAQDPKALEAWLGALVDAGADILHCSQRRFWEPEFEGSDLNFAGWAKKLTGVPTITVGSVGLSGEFIAAFAGEGSKPASLEELERRLDRGDFDLVGVGRALLQDPEWVVKIREGRTSELKNFEREALAKLY</sequence>
<name>A0A840A1L2_9CAUL</name>
<dbReference type="Proteomes" id="UP000530564">
    <property type="component" value="Unassembled WGS sequence"/>
</dbReference>
<gene>
    <name evidence="3" type="ORF">GGQ61_003021</name>
</gene>
<dbReference type="GO" id="GO:0005829">
    <property type="term" value="C:cytosol"/>
    <property type="evidence" value="ECO:0007669"/>
    <property type="project" value="TreeGrafter"/>
</dbReference>
<keyword evidence="4" id="KW-1185">Reference proteome</keyword>
<dbReference type="CDD" id="cd04747">
    <property type="entry name" value="OYE_like_5_FMN"/>
    <property type="match status" value="1"/>
</dbReference>
<dbReference type="FunFam" id="3.20.20.70:FF:000262">
    <property type="entry name" value="NADH:flavin oxidoreductase"/>
    <property type="match status" value="1"/>
</dbReference>
<dbReference type="InterPro" id="IPR013785">
    <property type="entry name" value="Aldolase_TIM"/>
</dbReference>
<dbReference type="PANTHER" id="PTHR22893:SF55">
    <property type="entry name" value="OXIDOREDUCTASE-RELATED"/>
    <property type="match status" value="1"/>
</dbReference>
<proteinExistence type="predicted"/>
<feature type="domain" description="NADH:flavin oxidoreductase/NADH oxidase N-terminal" evidence="2">
    <location>
        <begin position="22"/>
        <end position="368"/>
    </location>
</feature>
<dbReference type="PANTHER" id="PTHR22893">
    <property type="entry name" value="NADH OXIDOREDUCTASE-RELATED"/>
    <property type="match status" value="1"/>
</dbReference>
<dbReference type="EMBL" id="JACIDK010000004">
    <property type="protein sequence ID" value="MBB3892288.1"/>
    <property type="molecule type" value="Genomic_DNA"/>
</dbReference>
<dbReference type="Gene3D" id="3.20.20.70">
    <property type="entry name" value="Aldolase class I"/>
    <property type="match status" value="1"/>
</dbReference>